<dbReference type="AlphaFoldDB" id="A0A5B7D3U0"/>
<comment type="caution">
    <text evidence="1">The sequence shown here is derived from an EMBL/GenBank/DDBJ whole genome shotgun (WGS) entry which is preliminary data.</text>
</comment>
<organism evidence="1 2">
    <name type="scientific">Portunus trituberculatus</name>
    <name type="common">Swimming crab</name>
    <name type="synonym">Neptunus trituberculatus</name>
    <dbReference type="NCBI Taxonomy" id="210409"/>
    <lineage>
        <taxon>Eukaryota</taxon>
        <taxon>Metazoa</taxon>
        <taxon>Ecdysozoa</taxon>
        <taxon>Arthropoda</taxon>
        <taxon>Crustacea</taxon>
        <taxon>Multicrustacea</taxon>
        <taxon>Malacostraca</taxon>
        <taxon>Eumalacostraca</taxon>
        <taxon>Eucarida</taxon>
        <taxon>Decapoda</taxon>
        <taxon>Pleocyemata</taxon>
        <taxon>Brachyura</taxon>
        <taxon>Eubrachyura</taxon>
        <taxon>Portunoidea</taxon>
        <taxon>Portunidae</taxon>
        <taxon>Portuninae</taxon>
        <taxon>Portunus</taxon>
    </lineage>
</organism>
<keyword evidence="2" id="KW-1185">Reference proteome</keyword>
<evidence type="ECO:0000313" key="1">
    <source>
        <dbReference type="EMBL" id="MPC16299.1"/>
    </source>
</evidence>
<dbReference type="Proteomes" id="UP000324222">
    <property type="component" value="Unassembled WGS sequence"/>
</dbReference>
<accession>A0A5B7D3U0</accession>
<dbReference type="EMBL" id="VSRR010000495">
    <property type="protein sequence ID" value="MPC16299.1"/>
    <property type="molecule type" value="Genomic_DNA"/>
</dbReference>
<sequence>MATIFGSSISSGSSGLAQGLQNRTPILNLCFDGSTHLILVAVNKSTVNVTISTRDGVLHCLAHLTRLGLKQNTCAEHSVMPVPYEDQEVNLPHPGPPTS</sequence>
<proteinExistence type="predicted"/>
<name>A0A5B7D3U0_PORTR</name>
<gene>
    <name evidence="1" type="ORF">E2C01_009120</name>
</gene>
<protein>
    <submittedName>
        <fullName evidence="1">Uncharacterized protein</fullName>
    </submittedName>
</protein>
<reference evidence="1 2" key="1">
    <citation type="submission" date="2019-05" db="EMBL/GenBank/DDBJ databases">
        <title>Another draft genome of Portunus trituberculatus and its Hox gene families provides insights of decapod evolution.</title>
        <authorList>
            <person name="Jeong J.-H."/>
            <person name="Song I."/>
            <person name="Kim S."/>
            <person name="Choi T."/>
            <person name="Kim D."/>
            <person name="Ryu S."/>
            <person name="Kim W."/>
        </authorList>
    </citation>
    <scope>NUCLEOTIDE SEQUENCE [LARGE SCALE GENOMIC DNA]</scope>
    <source>
        <tissue evidence="1">Muscle</tissue>
    </source>
</reference>
<evidence type="ECO:0000313" key="2">
    <source>
        <dbReference type="Proteomes" id="UP000324222"/>
    </source>
</evidence>